<dbReference type="InterPro" id="IPR000073">
    <property type="entry name" value="AB_hydrolase_1"/>
</dbReference>
<dbReference type="Pfam" id="PF00561">
    <property type="entry name" value="Abhydrolase_1"/>
    <property type="match status" value="1"/>
</dbReference>
<dbReference type="Gene3D" id="3.40.50.1820">
    <property type="entry name" value="alpha/beta hydrolase"/>
    <property type="match status" value="1"/>
</dbReference>
<accession>A0AAN7VTD9</accession>
<reference evidence="4 5" key="1">
    <citation type="journal article" date="2024" name="Insects">
        <title>An Improved Chromosome-Level Genome Assembly of the Firefly Pyrocoelia pectoralis.</title>
        <authorList>
            <person name="Fu X."/>
            <person name="Meyer-Rochow V.B."/>
            <person name="Ballantyne L."/>
            <person name="Zhu X."/>
        </authorList>
    </citation>
    <scope>NUCLEOTIDE SEQUENCE [LARGE SCALE GENOMIC DNA]</scope>
    <source>
        <strain evidence="4">XCY_ONT2</strain>
    </source>
</reference>
<sequence length="296" mass="33797">MVSTEINIPVPWGFIAAKICGSEDKRKVLMIHGFLDNSESFSELMPLLPKSYCYVAIDLPGHGKSSHFPRNIVANFLDLVITVRIVIRFLKENPIILIGHSFGGHIATVYAQLYPSEVSRLALIECSYFNFRQIEKFQNDYRNYLESACNSLTKHLNKVPTFTYEEGLHDFLDTELREGMTRKAAESLYKRNIIRLNTEKYRTGIDPLIKYTTCNYVNTSRSYDILRNFPIACPTLSIVGLHSKLHTLRSEILPKILSIYRNGVFKFVEGGHHPQSEVANIVASLLCDFLNQKCNL</sequence>
<evidence type="ECO:0000313" key="4">
    <source>
        <dbReference type="EMBL" id="KAK5649159.1"/>
    </source>
</evidence>
<organism evidence="4 5">
    <name type="scientific">Pyrocoelia pectoralis</name>
    <dbReference type="NCBI Taxonomy" id="417401"/>
    <lineage>
        <taxon>Eukaryota</taxon>
        <taxon>Metazoa</taxon>
        <taxon>Ecdysozoa</taxon>
        <taxon>Arthropoda</taxon>
        <taxon>Hexapoda</taxon>
        <taxon>Insecta</taxon>
        <taxon>Pterygota</taxon>
        <taxon>Neoptera</taxon>
        <taxon>Endopterygota</taxon>
        <taxon>Coleoptera</taxon>
        <taxon>Polyphaga</taxon>
        <taxon>Elateriformia</taxon>
        <taxon>Elateroidea</taxon>
        <taxon>Lampyridae</taxon>
        <taxon>Lampyrinae</taxon>
        <taxon>Pyrocoelia</taxon>
    </lineage>
</organism>
<comment type="similarity">
    <text evidence="1">Belongs to the AB hydrolase superfamily.</text>
</comment>
<dbReference type="SUPFAM" id="SSF53474">
    <property type="entry name" value="alpha/beta-Hydrolases"/>
    <property type="match status" value="1"/>
</dbReference>
<dbReference type="InterPro" id="IPR029058">
    <property type="entry name" value="AB_hydrolase_fold"/>
</dbReference>
<dbReference type="GO" id="GO:0016787">
    <property type="term" value="F:hydrolase activity"/>
    <property type="evidence" value="ECO:0007669"/>
    <property type="project" value="UniProtKB-KW"/>
</dbReference>
<evidence type="ECO:0000256" key="1">
    <source>
        <dbReference type="ARBA" id="ARBA00008645"/>
    </source>
</evidence>
<dbReference type="InterPro" id="IPR050266">
    <property type="entry name" value="AB_hydrolase_sf"/>
</dbReference>
<dbReference type="GO" id="GO:0016020">
    <property type="term" value="C:membrane"/>
    <property type="evidence" value="ECO:0007669"/>
    <property type="project" value="TreeGrafter"/>
</dbReference>
<evidence type="ECO:0000256" key="2">
    <source>
        <dbReference type="ARBA" id="ARBA00022801"/>
    </source>
</evidence>
<dbReference type="EMBL" id="JAVRBK010000002">
    <property type="protein sequence ID" value="KAK5649159.1"/>
    <property type="molecule type" value="Genomic_DNA"/>
</dbReference>
<evidence type="ECO:0000259" key="3">
    <source>
        <dbReference type="Pfam" id="PF00561"/>
    </source>
</evidence>
<keyword evidence="2" id="KW-0378">Hydrolase</keyword>
<feature type="domain" description="AB hydrolase-1" evidence="3">
    <location>
        <begin position="28"/>
        <end position="248"/>
    </location>
</feature>
<dbReference type="Proteomes" id="UP001329430">
    <property type="component" value="Chromosome 2"/>
</dbReference>
<dbReference type="PRINTS" id="PR00111">
    <property type="entry name" value="ABHYDROLASE"/>
</dbReference>
<protein>
    <recommendedName>
        <fullName evidence="3">AB hydrolase-1 domain-containing protein</fullName>
    </recommendedName>
</protein>
<dbReference type="PANTHER" id="PTHR43798">
    <property type="entry name" value="MONOACYLGLYCEROL LIPASE"/>
    <property type="match status" value="1"/>
</dbReference>
<gene>
    <name evidence="4" type="ORF">RI129_004051</name>
</gene>
<proteinExistence type="inferred from homology"/>
<evidence type="ECO:0000313" key="5">
    <source>
        <dbReference type="Proteomes" id="UP001329430"/>
    </source>
</evidence>
<dbReference type="PANTHER" id="PTHR43798:SF14">
    <property type="entry name" value="SERINE HYDROLASE-LIKE PROTEIN DDB_G0286239"/>
    <property type="match status" value="1"/>
</dbReference>
<comment type="caution">
    <text evidence="4">The sequence shown here is derived from an EMBL/GenBank/DDBJ whole genome shotgun (WGS) entry which is preliminary data.</text>
</comment>
<name>A0AAN7VTD9_9COLE</name>
<dbReference type="AlphaFoldDB" id="A0AAN7VTD9"/>
<keyword evidence="5" id="KW-1185">Reference proteome</keyword>